<name>A0A0M0J4D6_9EUKA</name>
<sequence>MPRHLGPACPRPRMIGHLLGHYNSLPSLIALAPQAAKRAHPWGHRPSDDAFLARWLCGPWCRIRGHRLSFSRVTRRRLARWLRAYMRVPQRRAPRRRDCCHQHSACALRPTTTAPC</sequence>
<reference evidence="2" key="1">
    <citation type="journal article" date="2015" name="PLoS Genet.">
        <title>Genome Sequence and Transcriptome Analyses of Chrysochromulina tobin: Metabolic Tools for Enhanced Algal Fitness in the Prominent Order Prymnesiales (Haptophyceae).</title>
        <authorList>
            <person name="Hovde B.T."/>
            <person name="Deodato C.R."/>
            <person name="Hunsperger H.M."/>
            <person name="Ryken S.A."/>
            <person name="Yost W."/>
            <person name="Jha R.K."/>
            <person name="Patterson J."/>
            <person name="Monnat R.J. Jr."/>
            <person name="Barlow S.B."/>
            <person name="Starkenburg S.R."/>
            <person name="Cattolico R.A."/>
        </authorList>
    </citation>
    <scope>NUCLEOTIDE SEQUENCE</scope>
    <source>
        <strain evidence="2">CCMP291</strain>
    </source>
</reference>
<protein>
    <submittedName>
        <fullName evidence="1">Uncharacterized protein</fullName>
    </submittedName>
</protein>
<comment type="caution">
    <text evidence="1">The sequence shown here is derived from an EMBL/GenBank/DDBJ whole genome shotgun (WGS) entry which is preliminary data.</text>
</comment>
<dbReference type="Proteomes" id="UP000037460">
    <property type="component" value="Unassembled WGS sequence"/>
</dbReference>
<keyword evidence="2" id="KW-1185">Reference proteome</keyword>
<gene>
    <name evidence="1" type="ORF">Ctob_005943</name>
</gene>
<accession>A0A0M0J4D6</accession>
<organism evidence="1 2">
    <name type="scientific">Chrysochromulina tobinii</name>
    <dbReference type="NCBI Taxonomy" id="1460289"/>
    <lineage>
        <taxon>Eukaryota</taxon>
        <taxon>Haptista</taxon>
        <taxon>Haptophyta</taxon>
        <taxon>Prymnesiophyceae</taxon>
        <taxon>Prymnesiales</taxon>
        <taxon>Chrysochromulinaceae</taxon>
        <taxon>Chrysochromulina</taxon>
    </lineage>
</organism>
<dbReference type="EMBL" id="JWZX01003384">
    <property type="protein sequence ID" value="KOO21187.1"/>
    <property type="molecule type" value="Genomic_DNA"/>
</dbReference>
<evidence type="ECO:0000313" key="2">
    <source>
        <dbReference type="Proteomes" id="UP000037460"/>
    </source>
</evidence>
<proteinExistence type="predicted"/>
<evidence type="ECO:0000313" key="1">
    <source>
        <dbReference type="EMBL" id="KOO21187.1"/>
    </source>
</evidence>
<dbReference type="AlphaFoldDB" id="A0A0M0J4D6"/>